<evidence type="ECO:0000313" key="3">
    <source>
        <dbReference type="Proteomes" id="UP001158045"/>
    </source>
</evidence>
<feature type="transmembrane region" description="Helical" evidence="1">
    <location>
        <begin position="6"/>
        <end position="23"/>
    </location>
</feature>
<comment type="caution">
    <text evidence="2">The sequence shown here is derived from an EMBL/GenBank/DDBJ whole genome shotgun (WGS) entry which is preliminary data.</text>
</comment>
<keyword evidence="3" id="KW-1185">Reference proteome</keyword>
<sequence length="130" mass="14391">MKKLGIAITIFIISSFIILVFYYKNTDGEVTSTVQITVTNQSQSIVKNLYISSGQYPKFKAFSDIEVSKSEFMVVDFPVVGEDAVVLTHTDELGIDHNAPVIGYLMGYDEVNVTIISADKDGLIIEMDNN</sequence>
<proteinExistence type="predicted"/>
<dbReference type="EMBL" id="JARYZI010000001">
    <property type="protein sequence ID" value="MDH8676922.1"/>
    <property type="molecule type" value="Genomic_DNA"/>
</dbReference>
<dbReference type="Proteomes" id="UP001158045">
    <property type="component" value="Unassembled WGS sequence"/>
</dbReference>
<keyword evidence="1" id="KW-0472">Membrane</keyword>
<keyword evidence="1" id="KW-0812">Transmembrane</keyword>
<accession>A0ABT6N927</accession>
<gene>
    <name evidence="2" type="ORF">QE109_02120</name>
</gene>
<keyword evidence="1" id="KW-1133">Transmembrane helix</keyword>
<name>A0ABT6N927_9FIRM</name>
<organism evidence="2 3">
    <name type="scientific">Fusibacter bizertensis</name>
    <dbReference type="NCBI Taxonomy" id="1488331"/>
    <lineage>
        <taxon>Bacteria</taxon>
        <taxon>Bacillati</taxon>
        <taxon>Bacillota</taxon>
        <taxon>Clostridia</taxon>
        <taxon>Eubacteriales</taxon>
        <taxon>Eubacteriales Family XII. Incertae Sedis</taxon>
        <taxon>Fusibacter</taxon>
    </lineage>
</organism>
<reference evidence="2 3" key="1">
    <citation type="submission" date="2023-04" db="EMBL/GenBank/DDBJ databases">
        <title>Fusibacter bizertensis strain WBS, isolated from littoral bottom sediments of the Arctic seas - biochemical and genomic analysis.</title>
        <authorList>
            <person name="Brioukhanov A.L."/>
        </authorList>
    </citation>
    <scope>NUCLEOTIDE SEQUENCE [LARGE SCALE GENOMIC DNA]</scope>
    <source>
        <strain evidence="2 3">WBS</strain>
    </source>
</reference>
<protein>
    <submittedName>
        <fullName evidence="2">Uncharacterized protein</fullName>
    </submittedName>
</protein>
<evidence type="ECO:0000256" key="1">
    <source>
        <dbReference type="SAM" id="Phobius"/>
    </source>
</evidence>
<dbReference type="RefSeq" id="WP_281092722.1">
    <property type="nucleotide sequence ID" value="NZ_JARYZI010000001.1"/>
</dbReference>
<evidence type="ECO:0000313" key="2">
    <source>
        <dbReference type="EMBL" id="MDH8676922.1"/>
    </source>
</evidence>